<evidence type="ECO:0000313" key="1">
    <source>
        <dbReference type="EMBL" id="KAJ9052722.1"/>
    </source>
</evidence>
<protein>
    <submittedName>
        <fullName evidence="1">Uncharacterized protein</fullName>
    </submittedName>
</protein>
<accession>A0ACC2RRQ6</accession>
<comment type="caution">
    <text evidence="1">The sequence shown here is derived from an EMBL/GenBank/DDBJ whole genome shotgun (WGS) entry which is preliminary data.</text>
</comment>
<reference evidence="1" key="1">
    <citation type="submission" date="2022-04" db="EMBL/GenBank/DDBJ databases">
        <title>Genome of the entomopathogenic fungus Entomophthora muscae.</title>
        <authorList>
            <person name="Elya C."/>
            <person name="Lovett B.R."/>
            <person name="Lee E."/>
            <person name="Macias A.M."/>
            <person name="Hajek A.E."/>
            <person name="De Bivort B.L."/>
            <person name="Kasson M.T."/>
            <person name="De Fine Licht H.H."/>
            <person name="Stajich J.E."/>
        </authorList>
    </citation>
    <scope>NUCLEOTIDE SEQUENCE</scope>
    <source>
        <strain evidence="1">Berkeley</strain>
    </source>
</reference>
<sequence>MPPELFNCTTNSGQKTGSCWWSLAELTVGVRNIPDNTLCQDKLLCAIELKEQNKILQQFPLIGETATKRQAKESKIKKCNFGGNGFIPQLWTARPAASCPQAARQPASQRGDSAPSRRDCLPLPNGEIVSLGTPKRQFPQTPKEGELLPKIERD</sequence>
<gene>
    <name evidence="1" type="ORF">DSO57_1031410</name>
</gene>
<organism evidence="1 2">
    <name type="scientific">Entomophthora muscae</name>
    <dbReference type="NCBI Taxonomy" id="34485"/>
    <lineage>
        <taxon>Eukaryota</taxon>
        <taxon>Fungi</taxon>
        <taxon>Fungi incertae sedis</taxon>
        <taxon>Zoopagomycota</taxon>
        <taxon>Entomophthoromycotina</taxon>
        <taxon>Entomophthoromycetes</taxon>
        <taxon>Entomophthorales</taxon>
        <taxon>Entomophthoraceae</taxon>
        <taxon>Entomophthora</taxon>
    </lineage>
</organism>
<proteinExistence type="predicted"/>
<evidence type="ECO:0000313" key="2">
    <source>
        <dbReference type="Proteomes" id="UP001165960"/>
    </source>
</evidence>
<dbReference type="EMBL" id="QTSX02006615">
    <property type="protein sequence ID" value="KAJ9052722.1"/>
    <property type="molecule type" value="Genomic_DNA"/>
</dbReference>
<dbReference type="Proteomes" id="UP001165960">
    <property type="component" value="Unassembled WGS sequence"/>
</dbReference>
<name>A0ACC2RRQ6_9FUNG</name>
<keyword evidence="2" id="KW-1185">Reference proteome</keyword>